<proteinExistence type="predicted"/>
<dbReference type="EMBL" id="DRNZ01000286">
    <property type="protein sequence ID" value="HHO58450.1"/>
    <property type="molecule type" value="Genomic_DNA"/>
</dbReference>
<organism evidence="1">
    <name type="scientific">Oceanithermus profundus</name>
    <dbReference type="NCBI Taxonomy" id="187137"/>
    <lineage>
        <taxon>Bacteria</taxon>
        <taxon>Thermotogati</taxon>
        <taxon>Deinococcota</taxon>
        <taxon>Deinococci</taxon>
        <taxon>Thermales</taxon>
        <taxon>Thermaceae</taxon>
        <taxon>Oceanithermus</taxon>
    </lineage>
</organism>
<feature type="non-terminal residue" evidence="1">
    <location>
        <position position="1"/>
    </location>
</feature>
<dbReference type="AlphaFoldDB" id="A0A7C5WRD9"/>
<name>A0A7C5WRD9_9DEIN</name>
<gene>
    <name evidence="1" type="ORF">ENJ85_04660</name>
</gene>
<protein>
    <submittedName>
        <fullName evidence="1">Acetoin dehydrogenase</fullName>
    </submittedName>
</protein>
<comment type="caution">
    <text evidence="1">The sequence shown here is derived from an EMBL/GenBank/DDBJ whole genome shotgun (WGS) entry which is preliminary data.</text>
</comment>
<accession>A0A7C5WRD9</accession>
<sequence length="59" mass="6750">AAFFAERGVNIHSLLTYPDEPGWVRNVLRVGSLETRKLADELRAAGFEVLWPPEKPWSR</sequence>
<evidence type="ECO:0000313" key="1">
    <source>
        <dbReference type="EMBL" id="HHO58450.1"/>
    </source>
</evidence>
<dbReference type="Proteomes" id="UP000886105">
    <property type="component" value="Unassembled WGS sequence"/>
</dbReference>
<reference evidence="1" key="1">
    <citation type="journal article" date="2020" name="mSystems">
        <title>Genome- and Community-Level Interaction Insights into Carbon Utilization and Element Cycling Functions of Hydrothermarchaeota in Hydrothermal Sediment.</title>
        <authorList>
            <person name="Zhou Z."/>
            <person name="Liu Y."/>
            <person name="Xu W."/>
            <person name="Pan J."/>
            <person name="Luo Z.H."/>
            <person name="Li M."/>
        </authorList>
    </citation>
    <scope>NUCLEOTIDE SEQUENCE [LARGE SCALE GENOMIC DNA]</scope>
    <source>
        <strain evidence="1">HyVt-523</strain>
    </source>
</reference>